<dbReference type="AlphaFoldDB" id="A0A345UAP9"/>
<dbReference type="EMBL" id="MH396016">
    <property type="protein sequence ID" value="AXI97535.1"/>
    <property type="molecule type" value="Genomic_DNA"/>
</dbReference>
<keyword evidence="1" id="KW-1133">Transmembrane helix</keyword>
<geneLocation type="chloroplast" evidence="2"/>
<proteinExistence type="predicted"/>
<keyword evidence="1" id="KW-0472">Membrane</keyword>
<evidence type="ECO:0000313" key="2">
    <source>
        <dbReference type="EMBL" id="AXI97535.1"/>
    </source>
</evidence>
<name>A0A345UAP9_9FLOR</name>
<evidence type="ECO:0000256" key="1">
    <source>
        <dbReference type="SAM" id="Phobius"/>
    </source>
</evidence>
<dbReference type="GeneID" id="37624359"/>
<keyword evidence="1" id="KW-0812">Transmembrane</keyword>
<organism evidence="2">
    <name type="scientific">Melanthalia intermedia</name>
    <dbReference type="NCBI Taxonomy" id="172989"/>
    <lineage>
        <taxon>Eukaryota</taxon>
        <taxon>Rhodophyta</taxon>
        <taxon>Florideophyceae</taxon>
        <taxon>Rhodymeniophycidae</taxon>
        <taxon>Gracilariales</taxon>
        <taxon>Gracilariaceae</taxon>
        <taxon>Melanthalia</taxon>
    </lineage>
</organism>
<accession>A0A345UAP9</accession>
<sequence length="249" mass="29136">MNLLHVSLLNQYIYSPKNCIHALSSRKKIYFLFIYLCFIPYLSYKSIGFSLFFYINIFYYPKARVKNNKKYITKSLSALFIAIYSRILLAGKIIFLRRLLSTRLNNVDLNAQNFPIFSCRLVLISIHYLLIINIIFKTTIFTEIVFCFSVIFAKNSNHVIQKIAFISTFACQYLDRIFIKIRNIILAIQLRRSNMLLIKSICHIYILCTLKLLEDIKNDAHKISSLLHAKNLDNNTFYIADICAAINKI</sequence>
<reference evidence="2" key="1">
    <citation type="submission" date="2018-05" db="EMBL/GenBank/DDBJ databases">
        <title>Organellar genomes of Gracilariaceae.</title>
        <authorList>
            <person name="Iha C."/>
            <person name="Oliveira M.C."/>
        </authorList>
    </citation>
    <scope>NUCLEOTIDE SEQUENCE</scope>
</reference>
<keyword evidence="2" id="KW-0150">Chloroplast</keyword>
<keyword evidence="2" id="KW-0934">Plastid</keyword>
<feature type="transmembrane region" description="Helical" evidence="1">
    <location>
        <begin position="76"/>
        <end position="95"/>
    </location>
</feature>
<protein>
    <submittedName>
        <fullName evidence="2">Uncharacterized protein</fullName>
    </submittedName>
</protein>
<gene>
    <name evidence="2" type="primary">orf249</name>
</gene>
<feature type="transmembrane region" description="Helical" evidence="1">
    <location>
        <begin position="32"/>
        <end position="55"/>
    </location>
</feature>
<dbReference type="RefSeq" id="YP_009511658.1">
    <property type="nucleotide sequence ID" value="NC_039145.1"/>
</dbReference>